<dbReference type="Proteomes" id="UP000058020">
    <property type="component" value="Chromosome"/>
</dbReference>
<name>A0A0M4NJI2_9GAMM</name>
<dbReference type="KEGG" id="tho:SP60_06250"/>
<feature type="domain" description="Thioredoxin" evidence="2">
    <location>
        <begin position="4"/>
        <end position="149"/>
    </location>
</feature>
<accession>A0A0M4NJI2</accession>
<evidence type="ECO:0000256" key="1">
    <source>
        <dbReference type="SAM" id="SignalP"/>
    </source>
</evidence>
<evidence type="ECO:0000259" key="2">
    <source>
        <dbReference type="PROSITE" id="PS51352"/>
    </source>
</evidence>
<gene>
    <name evidence="3" type="ORF">SP60_06250</name>
</gene>
<keyword evidence="4" id="KW-1185">Reference proteome</keyword>
<dbReference type="OrthoDB" id="9791630at2"/>
<feature type="chain" id="PRO_5005798984" description="Thioredoxin domain-containing protein" evidence="1">
    <location>
        <begin position="20"/>
        <end position="165"/>
    </location>
</feature>
<evidence type="ECO:0000313" key="4">
    <source>
        <dbReference type="Proteomes" id="UP000058020"/>
    </source>
</evidence>
<dbReference type="Gene3D" id="3.40.30.10">
    <property type="entry name" value="Glutaredoxin"/>
    <property type="match status" value="1"/>
</dbReference>
<dbReference type="STRING" id="1705394.SP60_06250"/>
<protein>
    <recommendedName>
        <fullName evidence="2">Thioredoxin domain-containing protein</fullName>
    </recommendedName>
</protein>
<evidence type="ECO:0000313" key="3">
    <source>
        <dbReference type="EMBL" id="ALE52838.1"/>
    </source>
</evidence>
<dbReference type="InterPro" id="IPR012336">
    <property type="entry name" value="Thioredoxin-like_fold"/>
</dbReference>
<keyword evidence="1" id="KW-0732">Signal</keyword>
<dbReference type="AlphaFoldDB" id="A0A0M4NJI2"/>
<sequence length="165" mass="19378">MFKKLILILGLLVSFQAMSDGDLFDEHFNDYSENLSDAQDANKKGVFVFFFMDDCPFCQKMERQVLNQPDVIKYFKTHFLNYKINTNSNLELVDFDGNDTVERVFAKKHNRIGATPVLAFFDLKGNRVVRRTGFANQADFLLLAKFMVEDAYLEEKFIRYKRKNR</sequence>
<dbReference type="EMBL" id="CP010552">
    <property type="protein sequence ID" value="ALE52838.1"/>
    <property type="molecule type" value="Genomic_DNA"/>
</dbReference>
<dbReference type="InterPro" id="IPR036249">
    <property type="entry name" value="Thioredoxin-like_sf"/>
</dbReference>
<feature type="signal peptide" evidence="1">
    <location>
        <begin position="1"/>
        <end position="19"/>
    </location>
</feature>
<dbReference type="Pfam" id="PF13098">
    <property type="entry name" value="Thioredoxin_2"/>
    <property type="match status" value="1"/>
</dbReference>
<dbReference type="SUPFAM" id="SSF52833">
    <property type="entry name" value="Thioredoxin-like"/>
    <property type="match status" value="1"/>
</dbReference>
<reference evidence="3 4" key="1">
    <citation type="journal article" date="2015" name="Genome Announc.">
        <title>Genome Sequence of 'Candidatus Thioglobus autotrophica' Strain EF1, a Chemoautotroph from the SUP05 Clade of Marine Gammaproteobacteria.</title>
        <authorList>
            <person name="Shah V."/>
            <person name="Morris R.M."/>
        </authorList>
    </citation>
    <scope>NUCLEOTIDE SEQUENCE [LARGE SCALE GENOMIC DNA]</scope>
    <source>
        <strain evidence="3 4">EF1</strain>
    </source>
</reference>
<proteinExistence type="predicted"/>
<dbReference type="InterPro" id="IPR013766">
    <property type="entry name" value="Thioredoxin_domain"/>
</dbReference>
<dbReference type="PROSITE" id="PS51352">
    <property type="entry name" value="THIOREDOXIN_2"/>
    <property type="match status" value="1"/>
</dbReference>
<dbReference type="RefSeq" id="WP_082319654.1">
    <property type="nucleotide sequence ID" value="NZ_CP010552.1"/>
</dbReference>
<organism evidence="3 4">
    <name type="scientific">Candidatus Thioglobus autotrophicus</name>
    <dbReference type="NCBI Taxonomy" id="1705394"/>
    <lineage>
        <taxon>Bacteria</taxon>
        <taxon>Pseudomonadati</taxon>
        <taxon>Pseudomonadota</taxon>
        <taxon>Gammaproteobacteria</taxon>
        <taxon>Candidatus Pseudothioglobaceae</taxon>
        <taxon>Candidatus Thioglobus</taxon>
    </lineage>
</organism>